<dbReference type="CDD" id="cd00082">
    <property type="entry name" value="HisKA"/>
    <property type="match status" value="1"/>
</dbReference>
<feature type="transmembrane region" description="Helical" evidence="10">
    <location>
        <begin position="365"/>
        <end position="390"/>
    </location>
</feature>
<dbReference type="SUPFAM" id="SSF55874">
    <property type="entry name" value="ATPase domain of HSP90 chaperone/DNA topoisomerase II/histidine kinase"/>
    <property type="match status" value="1"/>
</dbReference>
<proteinExistence type="predicted"/>
<dbReference type="GO" id="GO:0000155">
    <property type="term" value="F:phosphorelay sensor kinase activity"/>
    <property type="evidence" value="ECO:0007669"/>
    <property type="project" value="InterPro"/>
</dbReference>
<dbReference type="Gene3D" id="1.10.287.130">
    <property type="match status" value="1"/>
</dbReference>
<dbReference type="InterPro" id="IPR011006">
    <property type="entry name" value="CheY-like_superfamily"/>
</dbReference>
<dbReference type="CDD" id="cd17546">
    <property type="entry name" value="REC_hyHK_CKI1_RcsC-like"/>
    <property type="match status" value="1"/>
</dbReference>
<evidence type="ECO:0000313" key="16">
    <source>
        <dbReference type="Proteomes" id="UP000192418"/>
    </source>
</evidence>
<dbReference type="Pfam" id="PF00072">
    <property type="entry name" value="Response_reg"/>
    <property type="match status" value="1"/>
</dbReference>
<dbReference type="Gene3D" id="3.30.565.10">
    <property type="entry name" value="Histidine kinase-like ATPase, C-terminal domain"/>
    <property type="match status" value="1"/>
</dbReference>
<keyword evidence="4" id="KW-0808">Transferase</keyword>
<dbReference type="PROSITE" id="PS50113">
    <property type="entry name" value="PAC"/>
    <property type="match status" value="2"/>
</dbReference>
<keyword evidence="16" id="KW-1185">Reference proteome</keyword>
<dbReference type="Pfam" id="PF02518">
    <property type="entry name" value="HATPase_c"/>
    <property type="match status" value="1"/>
</dbReference>
<keyword evidence="5" id="KW-0547">Nucleotide-binding</keyword>
<evidence type="ECO:0000259" key="13">
    <source>
        <dbReference type="PROSITE" id="PS50112"/>
    </source>
</evidence>
<dbReference type="InterPro" id="IPR001789">
    <property type="entry name" value="Sig_transdc_resp-reg_receiver"/>
</dbReference>
<dbReference type="EMBL" id="FWXY01000008">
    <property type="protein sequence ID" value="SMC72441.1"/>
    <property type="molecule type" value="Genomic_DNA"/>
</dbReference>
<dbReference type="Pfam" id="PF13426">
    <property type="entry name" value="PAS_9"/>
    <property type="match status" value="2"/>
</dbReference>
<evidence type="ECO:0000256" key="3">
    <source>
        <dbReference type="ARBA" id="ARBA00022553"/>
    </source>
</evidence>
<evidence type="ECO:0000256" key="7">
    <source>
        <dbReference type="ARBA" id="ARBA00022840"/>
    </source>
</evidence>
<dbReference type="InterPro" id="IPR003661">
    <property type="entry name" value="HisK_dim/P_dom"/>
</dbReference>
<keyword evidence="10" id="KW-0472">Membrane</keyword>
<keyword evidence="3 9" id="KW-0597">Phosphoprotein</keyword>
<dbReference type="SMART" id="SM00086">
    <property type="entry name" value="PAC"/>
    <property type="match status" value="2"/>
</dbReference>
<feature type="domain" description="PAS" evidence="13">
    <location>
        <begin position="523"/>
        <end position="596"/>
    </location>
</feature>
<dbReference type="SUPFAM" id="SSF55785">
    <property type="entry name" value="PYP-like sensor domain (PAS domain)"/>
    <property type="match status" value="2"/>
</dbReference>
<evidence type="ECO:0000256" key="8">
    <source>
        <dbReference type="ARBA" id="ARBA00023012"/>
    </source>
</evidence>
<reference evidence="15 16" key="1">
    <citation type="submission" date="2017-04" db="EMBL/GenBank/DDBJ databases">
        <authorList>
            <person name="Afonso C.L."/>
            <person name="Miller P.J."/>
            <person name="Scott M.A."/>
            <person name="Spackman E."/>
            <person name="Goraichik I."/>
            <person name="Dimitrov K.M."/>
            <person name="Suarez D.L."/>
            <person name="Swayne D.E."/>
        </authorList>
    </citation>
    <scope>NUCLEOTIDE SEQUENCE [LARGE SCALE GENOMIC DNA]</scope>
    <source>
        <strain evidence="15 16">DSM 3385</strain>
    </source>
</reference>
<accession>A0A1W2BHT5</accession>
<dbReference type="SUPFAM" id="SSF47384">
    <property type="entry name" value="Homodimeric domain of signal transducing histidine kinase"/>
    <property type="match status" value="1"/>
</dbReference>
<dbReference type="Gene3D" id="3.30.450.20">
    <property type="entry name" value="PAS domain"/>
    <property type="match status" value="2"/>
</dbReference>
<dbReference type="Pfam" id="PF04392">
    <property type="entry name" value="ABC_sub_bind"/>
    <property type="match status" value="1"/>
</dbReference>
<dbReference type="EC" id="2.7.13.3" evidence="2"/>
<keyword evidence="8" id="KW-0902">Two-component regulatory system</keyword>
<keyword evidence="10" id="KW-0812">Transmembrane</keyword>
<dbReference type="SUPFAM" id="SSF52172">
    <property type="entry name" value="CheY-like"/>
    <property type="match status" value="1"/>
</dbReference>
<gene>
    <name evidence="15" type="ORF">SAMN02746065_108103</name>
</gene>
<evidence type="ECO:0000313" key="15">
    <source>
        <dbReference type="EMBL" id="SMC72441.1"/>
    </source>
</evidence>
<evidence type="ECO:0000256" key="9">
    <source>
        <dbReference type="PROSITE-ProRule" id="PRU00169"/>
    </source>
</evidence>
<dbReference type="SMART" id="SM00387">
    <property type="entry name" value="HATPase_c"/>
    <property type="match status" value="1"/>
</dbReference>
<evidence type="ECO:0000259" key="12">
    <source>
        <dbReference type="PROSITE" id="PS50110"/>
    </source>
</evidence>
<dbReference type="NCBIfam" id="TIGR00229">
    <property type="entry name" value="sensory_box"/>
    <property type="match status" value="2"/>
</dbReference>
<dbReference type="SMART" id="SM00448">
    <property type="entry name" value="REC"/>
    <property type="match status" value="1"/>
</dbReference>
<evidence type="ECO:0000256" key="4">
    <source>
        <dbReference type="ARBA" id="ARBA00022679"/>
    </source>
</evidence>
<dbReference type="InterPro" id="IPR003594">
    <property type="entry name" value="HATPase_dom"/>
</dbReference>
<sequence length="1033" mass="116544">MDQGTDLHIWERDVDKIFKCSWIIWGLFVAVFISVQWPVPSTGTPNFDLNRRVLFISAYHPAFPTFFQQVDGLSASFEGKNIFLDIEFMDSKRFSDQLNIILFKQGLARKLEQLPPYDVIVTGDDNALIFALEHQQALFNEIPIVFMGVNNVELASAQNDNPFVTGVIEAVSMAETIELMLKLQPEASRVMAIADSLPSGQADLATFYRLAPQFRETKFSHIPLGEMTWKELGEQLSSMGRETAVLLFSAYTDKTGKTLQFHESLSTIKRDLKIPLFHLWYHGIGQGILGGKVISHFDQAKTAGDMVFQIISGVSPDQIDVITDSPNRYVFDHEQLKAHDISRADLPAGSLIFNEPRSFYKAHKVIVWVTVSIFFALLMLIFFLIVNIFGRRKLEKFLRKSEEKYRSLFEASNDAVILHDSSGIIIDANAKAESMLGYKVDELKHLSVQNLHFENDRSLSLNALEKTQQRGYIIFESRFKRKDGSVIDVDISSSIVDKKNIIIQGIVRDITAKKQVEKRLWETTDRFYKIYNSHLDAIFLLNSDVPPEIIECNKAVESIFKFNKKDLMGKTTQVLHVDSSHLNRFQGHLHRAMEKDGYLNDFEFIMKKKDGTTFPSSHIVLPLTNDSGVRTGWVSVVRDLTERKRMKAHLQQAQKLESIGSLAGGIAHDFNNILFPILGFSELLLENFPEGSVEHSNIKAIVKAGKRGRDLVKQILIFSRQTQSEMLPVKVQMILKEALKLIRATIPTNIEIVNQIQDECGMILGDTIQIHQIAMNLITNAYHAVGEHGKIIVKLDEVEEVVLGMENESPEISLIKPKRYIKLTVMDDGCGIDTAVIDKIFDPYFTTKEQGKGTGLGLAVVFGIVKAHNGEIKVASESGKGTTFNVYFPMIKNRVNPHAVNKNAASLPMGNECILLVDDDEAVMTMETMMLERLGYRVTPCNHSKEALNKFTTTPHSYDLVMSDMTMPDMTGEQLARELLLLKPDVNIIICTGFSESFSKKDADKMGIRGFLMKPVVLCDMAKMVRDVLDNKR</sequence>
<dbReference type="Gene3D" id="3.40.50.2300">
    <property type="match status" value="3"/>
</dbReference>
<evidence type="ECO:0000256" key="6">
    <source>
        <dbReference type="ARBA" id="ARBA00022777"/>
    </source>
</evidence>
<dbReference type="InterPro" id="IPR035965">
    <property type="entry name" value="PAS-like_dom_sf"/>
</dbReference>
<dbReference type="InterPro" id="IPR007487">
    <property type="entry name" value="ABC_transpt-TYRBP-like"/>
</dbReference>
<dbReference type="InterPro" id="IPR036890">
    <property type="entry name" value="HATPase_C_sf"/>
</dbReference>
<name>A0A1W2BHT5_9BACT</name>
<dbReference type="PROSITE" id="PS50112">
    <property type="entry name" value="PAS"/>
    <property type="match status" value="2"/>
</dbReference>
<dbReference type="CDD" id="cd00130">
    <property type="entry name" value="PAS"/>
    <property type="match status" value="2"/>
</dbReference>
<dbReference type="GO" id="GO:0005524">
    <property type="term" value="F:ATP binding"/>
    <property type="evidence" value="ECO:0007669"/>
    <property type="project" value="UniProtKB-KW"/>
</dbReference>
<feature type="domain" description="Histidine kinase" evidence="11">
    <location>
        <begin position="665"/>
        <end position="892"/>
    </location>
</feature>
<dbReference type="PROSITE" id="PS50110">
    <property type="entry name" value="RESPONSE_REGULATORY"/>
    <property type="match status" value="1"/>
</dbReference>
<dbReference type="PANTHER" id="PTHR43065">
    <property type="entry name" value="SENSOR HISTIDINE KINASE"/>
    <property type="match status" value="1"/>
</dbReference>
<feature type="transmembrane region" description="Helical" evidence="10">
    <location>
        <begin position="20"/>
        <end position="39"/>
    </location>
</feature>
<feature type="domain" description="PAC" evidence="14">
    <location>
        <begin position="600"/>
        <end position="652"/>
    </location>
</feature>
<keyword evidence="6 15" id="KW-0418">Kinase</keyword>
<evidence type="ECO:0000256" key="1">
    <source>
        <dbReference type="ARBA" id="ARBA00000085"/>
    </source>
</evidence>
<dbReference type="STRING" id="1121400.SAMN02746065_108103"/>
<dbReference type="InterPro" id="IPR000700">
    <property type="entry name" value="PAS-assoc_C"/>
</dbReference>
<keyword evidence="7" id="KW-0067">ATP-binding</keyword>
<dbReference type="InterPro" id="IPR000014">
    <property type="entry name" value="PAS"/>
</dbReference>
<dbReference type="SMART" id="SM00388">
    <property type="entry name" value="HisKA"/>
    <property type="match status" value="1"/>
</dbReference>
<dbReference type="AlphaFoldDB" id="A0A1W2BHT5"/>
<evidence type="ECO:0000259" key="14">
    <source>
        <dbReference type="PROSITE" id="PS50113"/>
    </source>
</evidence>
<evidence type="ECO:0000256" key="2">
    <source>
        <dbReference type="ARBA" id="ARBA00012438"/>
    </source>
</evidence>
<dbReference type="PANTHER" id="PTHR43065:SF46">
    <property type="entry name" value="C4-DICARBOXYLATE TRANSPORT SENSOR PROTEIN DCTB"/>
    <property type="match status" value="1"/>
</dbReference>
<protein>
    <recommendedName>
        <fullName evidence="2">histidine kinase</fullName>
        <ecNumber evidence="2">2.7.13.3</ecNumber>
    </recommendedName>
</protein>
<organism evidence="15 16">
    <name type="scientific">Desulfocicer vacuolatum DSM 3385</name>
    <dbReference type="NCBI Taxonomy" id="1121400"/>
    <lineage>
        <taxon>Bacteria</taxon>
        <taxon>Pseudomonadati</taxon>
        <taxon>Thermodesulfobacteriota</taxon>
        <taxon>Desulfobacteria</taxon>
        <taxon>Desulfobacterales</taxon>
        <taxon>Desulfobacteraceae</taxon>
        <taxon>Desulfocicer</taxon>
    </lineage>
</organism>
<feature type="domain" description="PAC" evidence="14">
    <location>
        <begin position="473"/>
        <end position="522"/>
    </location>
</feature>
<evidence type="ECO:0000256" key="5">
    <source>
        <dbReference type="ARBA" id="ARBA00022741"/>
    </source>
</evidence>
<feature type="modified residue" description="4-aspartylphosphate" evidence="9">
    <location>
        <position position="964"/>
    </location>
</feature>
<dbReference type="InterPro" id="IPR004358">
    <property type="entry name" value="Sig_transdc_His_kin-like_C"/>
</dbReference>
<evidence type="ECO:0000256" key="10">
    <source>
        <dbReference type="SAM" id="Phobius"/>
    </source>
</evidence>
<evidence type="ECO:0000259" key="11">
    <source>
        <dbReference type="PROSITE" id="PS50109"/>
    </source>
</evidence>
<feature type="domain" description="Response regulatory" evidence="12">
    <location>
        <begin position="913"/>
        <end position="1029"/>
    </location>
</feature>
<feature type="domain" description="PAS" evidence="13">
    <location>
        <begin position="401"/>
        <end position="471"/>
    </location>
</feature>
<dbReference type="Proteomes" id="UP000192418">
    <property type="component" value="Unassembled WGS sequence"/>
</dbReference>
<dbReference type="PRINTS" id="PR00344">
    <property type="entry name" value="BCTRLSENSOR"/>
</dbReference>
<dbReference type="InterPro" id="IPR036097">
    <property type="entry name" value="HisK_dim/P_sf"/>
</dbReference>
<dbReference type="SMART" id="SM00091">
    <property type="entry name" value="PAS"/>
    <property type="match status" value="2"/>
</dbReference>
<keyword evidence="10" id="KW-1133">Transmembrane helix</keyword>
<dbReference type="PROSITE" id="PS50109">
    <property type="entry name" value="HIS_KIN"/>
    <property type="match status" value="1"/>
</dbReference>
<comment type="catalytic activity">
    <reaction evidence="1">
        <text>ATP + protein L-histidine = ADP + protein N-phospho-L-histidine.</text>
        <dbReference type="EC" id="2.7.13.3"/>
    </reaction>
</comment>
<dbReference type="InterPro" id="IPR005467">
    <property type="entry name" value="His_kinase_dom"/>
</dbReference>
<dbReference type="InterPro" id="IPR001610">
    <property type="entry name" value="PAC"/>
</dbReference>
<dbReference type="Pfam" id="PF00512">
    <property type="entry name" value="HisKA"/>
    <property type="match status" value="1"/>
</dbReference>